<dbReference type="GO" id="GO:0003676">
    <property type="term" value="F:nucleic acid binding"/>
    <property type="evidence" value="ECO:0007669"/>
    <property type="project" value="InterPro"/>
</dbReference>
<dbReference type="InterPro" id="IPR012337">
    <property type="entry name" value="RNaseH-like_sf"/>
</dbReference>
<keyword evidence="2" id="KW-0479">Metal-binding</keyword>
<name>A0A0E0F694_9ORYZ</name>
<proteinExistence type="predicted"/>
<keyword evidence="5" id="KW-0862">Zinc</keyword>
<keyword evidence="1" id="KW-0540">Nuclease</keyword>
<dbReference type="EnsemblPlants" id="OMERI11G12660.1">
    <property type="protein sequence ID" value="OMERI11G12660.1"/>
    <property type="gene ID" value="OMERI11G12660"/>
</dbReference>
<keyword evidence="6" id="KW-0269">Exonuclease</keyword>
<dbReference type="SMART" id="SM00479">
    <property type="entry name" value="EXOIII"/>
    <property type="match status" value="1"/>
</dbReference>
<dbReference type="HOGENOM" id="CLU_037266_8_0_1"/>
<keyword evidence="4" id="KW-0378">Hydrolase</keyword>
<sequence length="320" mass="34020">MNTAAAAATASGGDGVAGVQLQDFAYFVVIDLEATCERGRRIYPQEIIEFASVVVDGATGEQLAEAFRAYVRPVHHRELTDYCLELTGIAQADVDAGVDLREALRAHDAWLDARGVKNAGGGGGGGGFAVVTWGDWDCRTMLEGECRFKGIIGDGKPEYFDRWINLKVPFLQVFDRGGARRIGLEEALAVAGLAFEGRPHSGLDDARNTALLLALLMRRRGGVRLAITGSLAPPRPLSRLVAIGARAAATPAAAAPGVGGGARVHYCQCGVASRVGVARRPGPTQGRRFFGCGRWTPARGAVCSYFVWEDVDLSRANPRP</sequence>
<dbReference type="Gene3D" id="3.30.420.10">
    <property type="entry name" value="Ribonuclease H-like superfamily/Ribonuclease H"/>
    <property type="match status" value="1"/>
</dbReference>
<evidence type="ECO:0000256" key="5">
    <source>
        <dbReference type="ARBA" id="ARBA00022833"/>
    </source>
</evidence>
<protein>
    <recommendedName>
        <fullName evidence="8">GRF-type domain-containing protein</fullName>
    </recommendedName>
</protein>
<dbReference type="InterPro" id="IPR036397">
    <property type="entry name" value="RNaseH_sf"/>
</dbReference>
<evidence type="ECO:0000256" key="1">
    <source>
        <dbReference type="ARBA" id="ARBA00022722"/>
    </source>
</evidence>
<dbReference type="Pfam" id="PF00929">
    <property type="entry name" value="RNase_T"/>
    <property type="match status" value="1"/>
</dbReference>
<accession>A0A0E0F694</accession>
<reference evidence="9" key="2">
    <citation type="submission" date="2018-05" db="EMBL/GenBank/DDBJ databases">
        <title>OmerRS3 (Oryza meridionalis Reference Sequence Version 3).</title>
        <authorList>
            <person name="Zhang J."/>
            <person name="Kudrna D."/>
            <person name="Lee S."/>
            <person name="Talag J."/>
            <person name="Welchert J."/>
            <person name="Wing R.A."/>
        </authorList>
    </citation>
    <scope>NUCLEOTIDE SEQUENCE [LARGE SCALE GENOMIC DNA]</scope>
    <source>
        <strain evidence="9">cv. OR44</strain>
    </source>
</reference>
<feature type="domain" description="GRF-type" evidence="8">
    <location>
        <begin position="267"/>
        <end position="312"/>
    </location>
</feature>
<evidence type="ECO:0000256" key="7">
    <source>
        <dbReference type="PROSITE-ProRule" id="PRU01343"/>
    </source>
</evidence>
<dbReference type="InterPro" id="IPR047201">
    <property type="entry name" value="ERI-1_3'hExo-like"/>
</dbReference>
<dbReference type="Gramene" id="OMERI11G12660.1">
    <property type="protein sequence ID" value="OMERI11G12660.1"/>
    <property type="gene ID" value="OMERI11G12660"/>
</dbReference>
<keyword evidence="3 7" id="KW-0863">Zinc-finger</keyword>
<dbReference type="PANTHER" id="PTHR23044">
    <property type="entry name" value="3'-5' EXONUCLEASE ERI1-RELATED"/>
    <property type="match status" value="1"/>
</dbReference>
<dbReference type="Pfam" id="PF06839">
    <property type="entry name" value="Zn_ribbon_GRF"/>
    <property type="match status" value="1"/>
</dbReference>
<evidence type="ECO:0000256" key="6">
    <source>
        <dbReference type="ARBA" id="ARBA00022839"/>
    </source>
</evidence>
<dbReference type="PANTHER" id="PTHR23044:SF76">
    <property type="entry name" value="OS11G0525900 PROTEIN"/>
    <property type="match status" value="1"/>
</dbReference>
<dbReference type="GO" id="GO:0000175">
    <property type="term" value="F:3'-5'-RNA exonuclease activity"/>
    <property type="evidence" value="ECO:0007669"/>
    <property type="project" value="InterPro"/>
</dbReference>
<evidence type="ECO:0000313" key="9">
    <source>
        <dbReference type="EnsemblPlants" id="OMERI11G12660.1"/>
    </source>
</evidence>
<evidence type="ECO:0000259" key="8">
    <source>
        <dbReference type="PROSITE" id="PS51999"/>
    </source>
</evidence>
<dbReference type="InterPro" id="IPR051274">
    <property type="entry name" value="3-5_Exoribonuclease"/>
</dbReference>
<dbReference type="Proteomes" id="UP000008021">
    <property type="component" value="Chromosome 11"/>
</dbReference>
<dbReference type="GO" id="GO:0008270">
    <property type="term" value="F:zinc ion binding"/>
    <property type="evidence" value="ECO:0007669"/>
    <property type="project" value="UniProtKB-KW"/>
</dbReference>
<dbReference type="CDD" id="cd06133">
    <property type="entry name" value="ERI-1_3'hExo_like"/>
    <property type="match status" value="1"/>
</dbReference>
<evidence type="ECO:0000256" key="2">
    <source>
        <dbReference type="ARBA" id="ARBA00022723"/>
    </source>
</evidence>
<keyword evidence="10" id="KW-1185">Reference proteome</keyword>
<dbReference type="PROSITE" id="PS51999">
    <property type="entry name" value="ZF_GRF"/>
    <property type="match status" value="1"/>
</dbReference>
<evidence type="ECO:0000256" key="3">
    <source>
        <dbReference type="ARBA" id="ARBA00022771"/>
    </source>
</evidence>
<evidence type="ECO:0000256" key="4">
    <source>
        <dbReference type="ARBA" id="ARBA00022801"/>
    </source>
</evidence>
<evidence type="ECO:0000313" key="10">
    <source>
        <dbReference type="Proteomes" id="UP000008021"/>
    </source>
</evidence>
<dbReference type="InterPro" id="IPR010666">
    <property type="entry name" value="Znf_GRF"/>
</dbReference>
<organism evidence="9">
    <name type="scientific">Oryza meridionalis</name>
    <dbReference type="NCBI Taxonomy" id="40149"/>
    <lineage>
        <taxon>Eukaryota</taxon>
        <taxon>Viridiplantae</taxon>
        <taxon>Streptophyta</taxon>
        <taxon>Embryophyta</taxon>
        <taxon>Tracheophyta</taxon>
        <taxon>Spermatophyta</taxon>
        <taxon>Magnoliopsida</taxon>
        <taxon>Liliopsida</taxon>
        <taxon>Poales</taxon>
        <taxon>Poaceae</taxon>
        <taxon>BOP clade</taxon>
        <taxon>Oryzoideae</taxon>
        <taxon>Oryzeae</taxon>
        <taxon>Oryzinae</taxon>
        <taxon>Oryza</taxon>
    </lineage>
</organism>
<dbReference type="eggNOG" id="KOG0542">
    <property type="taxonomic scope" value="Eukaryota"/>
</dbReference>
<dbReference type="InterPro" id="IPR013520">
    <property type="entry name" value="Ribonucl_H"/>
</dbReference>
<dbReference type="SUPFAM" id="SSF53098">
    <property type="entry name" value="Ribonuclease H-like"/>
    <property type="match status" value="1"/>
</dbReference>
<dbReference type="STRING" id="40149.A0A0E0F694"/>
<dbReference type="AlphaFoldDB" id="A0A0E0F694"/>
<reference evidence="9" key="1">
    <citation type="submission" date="2015-04" db="UniProtKB">
        <authorList>
            <consortium name="EnsemblPlants"/>
        </authorList>
    </citation>
    <scope>IDENTIFICATION</scope>
</reference>